<dbReference type="GO" id="GO:0006285">
    <property type="term" value="P:base-excision repair, AP site formation"/>
    <property type="evidence" value="ECO:0007669"/>
    <property type="project" value="TreeGrafter"/>
</dbReference>
<gene>
    <name evidence="15" type="ORF">JYP50_02630</name>
</gene>
<name>A0A939DCD1_9GAMM</name>
<keyword evidence="9" id="KW-0805">Transcription regulation</keyword>
<keyword evidence="5" id="KW-0808">Transferase</keyword>
<dbReference type="EMBL" id="JAFKCZ010000002">
    <property type="protein sequence ID" value="MBN7795469.1"/>
    <property type="molecule type" value="Genomic_DNA"/>
</dbReference>
<dbReference type="InterPro" id="IPR009057">
    <property type="entry name" value="Homeodomain-like_sf"/>
</dbReference>
<proteinExistence type="predicted"/>
<dbReference type="SUPFAM" id="SSF48150">
    <property type="entry name" value="DNA-glycosylase"/>
    <property type="match status" value="1"/>
</dbReference>
<dbReference type="PANTHER" id="PTHR43003">
    <property type="entry name" value="DNA-3-METHYLADENINE GLYCOSYLASE"/>
    <property type="match status" value="1"/>
</dbReference>
<dbReference type="GO" id="GO:0003700">
    <property type="term" value="F:DNA-binding transcription factor activity"/>
    <property type="evidence" value="ECO:0007669"/>
    <property type="project" value="InterPro"/>
</dbReference>
<dbReference type="Gene3D" id="3.40.10.10">
    <property type="entry name" value="DNA Methylphosphotriester Repair Domain"/>
    <property type="match status" value="1"/>
</dbReference>
<accession>A0A939DCD1</accession>
<dbReference type="PANTHER" id="PTHR43003:SF13">
    <property type="entry name" value="DNA-3-METHYLADENINE GLYCOSYLASE 2"/>
    <property type="match status" value="1"/>
</dbReference>
<keyword evidence="11" id="KW-0010">Activator</keyword>
<protein>
    <recommendedName>
        <fullName evidence="3">DNA-3-methyladenine glycosylase II</fullName>
        <ecNumber evidence="3">3.2.2.21</ecNumber>
    </recommendedName>
</protein>
<dbReference type="Pfam" id="PF06029">
    <property type="entry name" value="AlkA_N"/>
    <property type="match status" value="1"/>
</dbReference>
<keyword evidence="7" id="KW-0227">DNA damage</keyword>
<evidence type="ECO:0000256" key="1">
    <source>
        <dbReference type="ARBA" id="ARBA00000086"/>
    </source>
</evidence>
<dbReference type="SUPFAM" id="SSF46689">
    <property type="entry name" value="Homeodomain-like"/>
    <property type="match status" value="2"/>
</dbReference>
<evidence type="ECO:0000256" key="4">
    <source>
        <dbReference type="ARBA" id="ARBA00022603"/>
    </source>
</evidence>
<dbReference type="Gene3D" id="3.30.310.20">
    <property type="entry name" value="DNA-3-methyladenine glycosylase AlkA, N-terminal domain"/>
    <property type="match status" value="1"/>
</dbReference>
<keyword evidence="10" id="KW-0238">DNA-binding</keyword>
<dbReference type="InterPro" id="IPR037046">
    <property type="entry name" value="AlkA_N_sf"/>
</dbReference>
<dbReference type="GO" id="GO:0043565">
    <property type="term" value="F:sequence-specific DNA binding"/>
    <property type="evidence" value="ECO:0007669"/>
    <property type="project" value="InterPro"/>
</dbReference>
<dbReference type="InterPro" id="IPR004026">
    <property type="entry name" value="Ada_DNA_repair_Zn-bd"/>
</dbReference>
<evidence type="ECO:0000256" key="8">
    <source>
        <dbReference type="ARBA" id="ARBA00022833"/>
    </source>
</evidence>
<evidence type="ECO:0000256" key="7">
    <source>
        <dbReference type="ARBA" id="ARBA00022763"/>
    </source>
</evidence>
<keyword evidence="13" id="KW-0234">DNA repair</keyword>
<evidence type="ECO:0000256" key="10">
    <source>
        <dbReference type="ARBA" id="ARBA00023125"/>
    </source>
</evidence>
<dbReference type="InterPro" id="IPR018060">
    <property type="entry name" value="HTH_AraC"/>
</dbReference>
<dbReference type="RefSeq" id="WP_206558921.1">
    <property type="nucleotide sequence ID" value="NZ_JAFKCZ010000002.1"/>
</dbReference>
<dbReference type="GO" id="GO:0005737">
    <property type="term" value="C:cytoplasm"/>
    <property type="evidence" value="ECO:0007669"/>
    <property type="project" value="TreeGrafter"/>
</dbReference>
<dbReference type="InterPro" id="IPR011257">
    <property type="entry name" value="DNA_glycosylase"/>
</dbReference>
<dbReference type="CDD" id="cd00056">
    <property type="entry name" value="ENDO3c"/>
    <property type="match status" value="1"/>
</dbReference>
<comment type="cofactor">
    <cofactor evidence="2">
        <name>Zn(2+)</name>
        <dbReference type="ChEBI" id="CHEBI:29105"/>
    </cofactor>
</comment>
<evidence type="ECO:0000256" key="9">
    <source>
        <dbReference type="ARBA" id="ARBA00023015"/>
    </source>
</evidence>
<evidence type="ECO:0000313" key="15">
    <source>
        <dbReference type="EMBL" id="MBN7795469.1"/>
    </source>
</evidence>
<dbReference type="Gene3D" id="1.10.10.60">
    <property type="entry name" value="Homeodomain-like"/>
    <property type="match status" value="1"/>
</dbReference>
<dbReference type="Gene3D" id="1.10.1670.10">
    <property type="entry name" value="Helix-hairpin-Helix base-excision DNA repair enzymes (C-terminal)"/>
    <property type="match status" value="1"/>
</dbReference>
<dbReference type="EC" id="3.2.2.21" evidence="3"/>
<evidence type="ECO:0000259" key="14">
    <source>
        <dbReference type="PROSITE" id="PS01124"/>
    </source>
</evidence>
<dbReference type="InterPro" id="IPR051912">
    <property type="entry name" value="Alkylbase_DNA_Glycosylase/TA"/>
</dbReference>
<dbReference type="FunFam" id="3.40.10.10:FF:000001">
    <property type="entry name" value="DNA-3-methyladenine glycosylase 2"/>
    <property type="match status" value="1"/>
</dbReference>
<dbReference type="GO" id="GO:0008270">
    <property type="term" value="F:zinc ion binding"/>
    <property type="evidence" value="ECO:0007669"/>
    <property type="project" value="InterPro"/>
</dbReference>
<dbReference type="SUPFAM" id="SSF57884">
    <property type="entry name" value="Ada DNA repair protein, N-terminal domain (N-Ada 10)"/>
    <property type="match status" value="1"/>
</dbReference>
<dbReference type="Proteomes" id="UP000664303">
    <property type="component" value="Unassembled WGS sequence"/>
</dbReference>
<dbReference type="GO" id="GO:0008725">
    <property type="term" value="F:DNA-3-methyladenine glycosylase activity"/>
    <property type="evidence" value="ECO:0007669"/>
    <property type="project" value="TreeGrafter"/>
</dbReference>
<dbReference type="AlphaFoldDB" id="A0A939DCD1"/>
<evidence type="ECO:0000256" key="11">
    <source>
        <dbReference type="ARBA" id="ARBA00023159"/>
    </source>
</evidence>
<evidence type="ECO:0000313" key="16">
    <source>
        <dbReference type="Proteomes" id="UP000664303"/>
    </source>
</evidence>
<dbReference type="PROSITE" id="PS01124">
    <property type="entry name" value="HTH_ARAC_FAMILY_2"/>
    <property type="match status" value="1"/>
</dbReference>
<dbReference type="SMART" id="SM01009">
    <property type="entry name" value="AlkA_N"/>
    <property type="match status" value="1"/>
</dbReference>
<dbReference type="Gene3D" id="1.10.340.30">
    <property type="entry name" value="Hypothetical protein, domain 2"/>
    <property type="match status" value="1"/>
</dbReference>
<evidence type="ECO:0000256" key="2">
    <source>
        <dbReference type="ARBA" id="ARBA00001947"/>
    </source>
</evidence>
<evidence type="ECO:0000256" key="6">
    <source>
        <dbReference type="ARBA" id="ARBA00022723"/>
    </source>
</evidence>
<dbReference type="GO" id="GO:0032259">
    <property type="term" value="P:methylation"/>
    <property type="evidence" value="ECO:0007669"/>
    <property type="project" value="UniProtKB-KW"/>
</dbReference>
<dbReference type="GO" id="GO:0043916">
    <property type="term" value="F:DNA-7-methylguanine glycosylase activity"/>
    <property type="evidence" value="ECO:0007669"/>
    <property type="project" value="TreeGrafter"/>
</dbReference>
<evidence type="ECO:0000256" key="3">
    <source>
        <dbReference type="ARBA" id="ARBA00012000"/>
    </source>
</evidence>
<comment type="caution">
    <text evidence="15">The sequence shown here is derived from an EMBL/GenBank/DDBJ whole genome shotgun (WGS) entry which is preliminary data.</text>
</comment>
<keyword evidence="16" id="KW-1185">Reference proteome</keyword>
<evidence type="ECO:0000256" key="13">
    <source>
        <dbReference type="ARBA" id="ARBA00023204"/>
    </source>
</evidence>
<dbReference type="InterPro" id="IPR035451">
    <property type="entry name" value="Ada-like_dom_sf"/>
</dbReference>
<dbReference type="InterPro" id="IPR010316">
    <property type="entry name" value="AlkA_N"/>
</dbReference>
<evidence type="ECO:0000256" key="12">
    <source>
        <dbReference type="ARBA" id="ARBA00023163"/>
    </source>
</evidence>
<keyword evidence="12" id="KW-0804">Transcription</keyword>
<dbReference type="Pfam" id="PF12833">
    <property type="entry name" value="HTH_18"/>
    <property type="match status" value="1"/>
</dbReference>
<reference evidence="15" key="1">
    <citation type="submission" date="2021-02" db="EMBL/GenBank/DDBJ databases">
        <title>PHA producing bacteria isolated from coastal sediment in Guangdong, Shenzhen.</title>
        <authorList>
            <person name="Zheng W."/>
            <person name="Yu S."/>
            <person name="Huang Y."/>
        </authorList>
    </citation>
    <scope>NUCLEOTIDE SEQUENCE</scope>
    <source>
        <strain evidence="15">TN14-10</strain>
    </source>
</reference>
<dbReference type="GO" id="GO:0032993">
    <property type="term" value="C:protein-DNA complex"/>
    <property type="evidence" value="ECO:0007669"/>
    <property type="project" value="TreeGrafter"/>
</dbReference>
<dbReference type="GO" id="GO:0006307">
    <property type="term" value="P:DNA alkylation repair"/>
    <property type="evidence" value="ECO:0007669"/>
    <property type="project" value="TreeGrafter"/>
</dbReference>
<dbReference type="SMART" id="SM00478">
    <property type="entry name" value="ENDO3c"/>
    <property type="match status" value="1"/>
</dbReference>
<comment type="catalytic activity">
    <reaction evidence="1">
        <text>Hydrolysis of alkylated DNA, releasing 3-methyladenine, 3-methylguanine, 7-methylguanine and 7-methyladenine.</text>
        <dbReference type="EC" id="3.2.2.21"/>
    </reaction>
</comment>
<dbReference type="SMART" id="SM00342">
    <property type="entry name" value="HTH_ARAC"/>
    <property type="match status" value="1"/>
</dbReference>
<dbReference type="InterPro" id="IPR023170">
    <property type="entry name" value="HhH_base_excis_C"/>
</dbReference>
<dbReference type="GO" id="GO:0008168">
    <property type="term" value="F:methyltransferase activity"/>
    <property type="evidence" value="ECO:0007669"/>
    <property type="project" value="UniProtKB-KW"/>
</dbReference>
<organism evidence="15 16">
    <name type="scientific">Parahaliea mediterranea</name>
    <dbReference type="NCBI Taxonomy" id="651086"/>
    <lineage>
        <taxon>Bacteria</taxon>
        <taxon>Pseudomonadati</taxon>
        <taxon>Pseudomonadota</taxon>
        <taxon>Gammaproteobacteria</taxon>
        <taxon>Cellvibrionales</taxon>
        <taxon>Halieaceae</taxon>
        <taxon>Parahaliea</taxon>
    </lineage>
</organism>
<dbReference type="SUPFAM" id="SSF55945">
    <property type="entry name" value="TATA-box binding protein-like"/>
    <property type="match status" value="1"/>
</dbReference>
<dbReference type="Pfam" id="PF02805">
    <property type="entry name" value="Ada_Zn_binding"/>
    <property type="match status" value="1"/>
</dbReference>
<evidence type="ECO:0000256" key="5">
    <source>
        <dbReference type="ARBA" id="ARBA00022679"/>
    </source>
</evidence>
<sequence>MNSAATNTDQQLPDPETCRRARLSRDPRFDGEFFLAVRTTGIYCRPVCPARQPAEKNVRYFREASQAAAAGFRPCLRCRPEAAPGSPAWQGSSTTLNRALALINAGALNEAGLGELAARLGVGERYLRKLFQRELGISPLAVAQNRRLLFAKQLLVETDLDMTDIAFAAGYGSVRRFNSAVRGSFGVPPSALRRQRVAPAGGITLQLQYRPPYDWEGVIDFFARHAVGGVEEVSAGAYRRRIDCDGASGELTVSPLPNKHALTLNLDLPRAANLMPVVARVRRMFDLDANPEVIAETLRRSDALAPLVSRFPGVRSPLCWSATEAAIRAIIGQQVSIQAARTVCARLAVACGNTGAFPPPAAIAALDDTHFAMPGRRRDSLRAACRLLANGEPPALLEALGQLPGIGPWTLAMVAMRGLGDPDVFPRRDLGLVRAWEALETAGESLETATSQWHPFRAYAANLLWRSL</sequence>
<feature type="domain" description="HTH araC/xylS-type" evidence="14">
    <location>
        <begin position="97"/>
        <end position="195"/>
    </location>
</feature>
<keyword evidence="8" id="KW-0862">Zinc</keyword>
<dbReference type="Pfam" id="PF00730">
    <property type="entry name" value="HhH-GPD"/>
    <property type="match status" value="1"/>
</dbReference>
<dbReference type="InterPro" id="IPR003265">
    <property type="entry name" value="HhH-GPD_domain"/>
</dbReference>
<keyword evidence="4" id="KW-0489">Methyltransferase</keyword>
<keyword evidence="6" id="KW-0479">Metal-binding</keyword>
<dbReference type="GO" id="GO:0032131">
    <property type="term" value="F:alkylated DNA binding"/>
    <property type="evidence" value="ECO:0007669"/>
    <property type="project" value="TreeGrafter"/>
</dbReference>